<feature type="domain" description="HTH asnC-type" evidence="6">
    <location>
        <begin position="2"/>
        <end position="42"/>
    </location>
</feature>
<dbReference type="EMBL" id="CP163443">
    <property type="protein sequence ID" value="XDQ56172.1"/>
    <property type="molecule type" value="Genomic_DNA"/>
</dbReference>
<dbReference type="InterPro" id="IPR011008">
    <property type="entry name" value="Dimeric_a/b-barrel"/>
</dbReference>
<dbReference type="PANTHER" id="PTHR30154:SF34">
    <property type="entry name" value="TRANSCRIPTIONAL REGULATOR AZLB"/>
    <property type="match status" value="1"/>
</dbReference>
<evidence type="ECO:0000259" key="5">
    <source>
        <dbReference type="Pfam" id="PF01037"/>
    </source>
</evidence>
<dbReference type="Gene3D" id="3.30.70.920">
    <property type="match status" value="1"/>
</dbReference>
<dbReference type="Pfam" id="PF13404">
    <property type="entry name" value="HTH_AsnC-type"/>
    <property type="match status" value="2"/>
</dbReference>
<dbReference type="SMART" id="SM00344">
    <property type="entry name" value="HTH_ASNC"/>
    <property type="match status" value="2"/>
</dbReference>
<proteinExistence type="predicted"/>
<dbReference type="InterPro" id="IPR036390">
    <property type="entry name" value="WH_DNA-bd_sf"/>
</dbReference>
<name>A0AB39RJ90_9ACTN</name>
<reference evidence="7" key="1">
    <citation type="submission" date="2024-07" db="EMBL/GenBank/DDBJ databases">
        <authorList>
            <person name="Yu S.T."/>
        </authorList>
    </citation>
    <scope>NUCLEOTIDE SEQUENCE</scope>
    <source>
        <strain evidence="7">R41</strain>
    </source>
</reference>
<dbReference type="AlphaFoldDB" id="A0AB39RJ90"/>
<evidence type="ECO:0000256" key="1">
    <source>
        <dbReference type="ARBA" id="ARBA00023015"/>
    </source>
</evidence>
<dbReference type="Gene3D" id="1.10.10.10">
    <property type="entry name" value="Winged helix-like DNA-binding domain superfamily/Winged helix DNA-binding domain"/>
    <property type="match status" value="2"/>
</dbReference>
<dbReference type="InterPro" id="IPR036388">
    <property type="entry name" value="WH-like_DNA-bd_sf"/>
</dbReference>
<keyword evidence="2" id="KW-0238">DNA-binding</keyword>
<dbReference type="SUPFAM" id="SSF54909">
    <property type="entry name" value="Dimeric alpha+beta barrel"/>
    <property type="match status" value="1"/>
</dbReference>
<dbReference type="InterPro" id="IPR000485">
    <property type="entry name" value="AsnC-type_HTH_dom"/>
</dbReference>
<protein>
    <submittedName>
        <fullName evidence="7">Lrp/AsnC family transcriptional regulator</fullName>
    </submittedName>
</protein>
<feature type="domain" description="HTH asnC-type" evidence="6">
    <location>
        <begin position="174"/>
        <end position="215"/>
    </location>
</feature>
<dbReference type="RefSeq" id="WP_369249278.1">
    <property type="nucleotide sequence ID" value="NZ_CP163443.1"/>
</dbReference>
<dbReference type="InterPro" id="IPR019887">
    <property type="entry name" value="Tscrpt_reg_AsnC/Lrp_C"/>
</dbReference>
<dbReference type="GO" id="GO:0005829">
    <property type="term" value="C:cytosol"/>
    <property type="evidence" value="ECO:0007669"/>
    <property type="project" value="TreeGrafter"/>
</dbReference>
<dbReference type="InterPro" id="IPR019888">
    <property type="entry name" value="Tscrpt_reg_AsnC-like"/>
</dbReference>
<gene>
    <name evidence="7" type="ORF">AB5J53_33125</name>
</gene>
<dbReference type="Pfam" id="PF01037">
    <property type="entry name" value="AsnC_trans_reg"/>
    <property type="match status" value="1"/>
</dbReference>
<feature type="domain" description="Transcription regulator AsnC/Lrp ligand binding" evidence="5">
    <location>
        <begin position="241"/>
        <end position="310"/>
    </location>
</feature>
<evidence type="ECO:0000256" key="3">
    <source>
        <dbReference type="ARBA" id="ARBA00023163"/>
    </source>
</evidence>
<organism evidence="7">
    <name type="scientific">Streptomyces sp. R41</name>
    <dbReference type="NCBI Taxonomy" id="3238632"/>
    <lineage>
        <taxon>Bacteria</taxon>
        <taxon>Bacillati</taxon>
        <taxon>Actinomycetota</taxon>
        <taxon>Actinomycetes</taxon>
        <taxon>Kitasatosporales</taxon>
        <taxon>Streptomycetaceae</taxon>
        <taxon>Streptomyces</taxon>
    </lineage>
</organism>
<accession>A0AB39RJ90</accession>
<keyword evidence="1" id="KW-0805">Transcription regulation</keyword>
<dbReference type="PANTHER" id="PTHR30154">
    <property type="entry name" value="LEUCINE-RESPONSIVE REGULATORY PROTEIN"/>
    <property type="match status" value="1"/>
</dbReference>
<dbReference type="GO" id="GO:0043200">
    <property type="term" value="P:response to amino acid"/>
    <property type="evidence" value="ECO:0007669"/>
    <property type="project" value="TreeGrafter"/>
</dbReference>
<evidence type="ECO:0000256" key="4">
    <source>
        <dbReference type="SAM" id="MobiDB-lite"/>
    </source>
</evidence>
<keyword evidence="3" id="KW-0804">Transcription</keyword>
<dbReference type="PRINTS" id="PR00033">
    <property type="entry name" value="HTHASNC"/>
</dbReference>
<evidence type="ECO:0000259" key="6">
    <source>
        <dbReference type="Pfam" id="PF13404"/>
    </source>
</evidence>
<dbReference type="SUPFAM" id="SSF46785">
    <property type="entry name" value="Winged helix' DNA-binding domain"/>
    <property type="match status" value="2"/>
</dbReference>
<evidence type="ECO:0000313" key="7">
    <source>
        <dbReference type="EMBL" id="XDQ56172.1"/>
    </source>
</evidence>
<dbReference type="GO" id="GO:0043565">
    <property type="term" value="F:sequence-specific DNA binding"/>
    <property type="evidence" value="ECO:0007669"/>
    <property type="project" value="InterPro"/>
</dbReference>
<evidence type="ECO:0000256" key="2">
    <source>
        <dbReference type="ARBA" id="ARBA00023125"/>
    </source>
</evidence>
<sequence length="336" mass="35050">MLDDIDRGLVQALHIDGRAPFSRIGAVLGVSTQTAARRYRRLCAEASLRVVGLADPRHAGRTQWLVRLTAGPHTAQDLAQALARRSDTSWVRLASGGTEILAVVQTPADASDGHTLLLHDIPRTAGITAVSAHCLLYTYLGGPTAWRGRAGALSEGQRRQLEPAGGESAGTRPLTDADHALLTALAHDGRASHADLASATGWSPATVARRLADLQSSGALFFDVDMNDTLLGATAQALLWMSVAPAHLDAVAHTLAGHDELAFVAATTGPTNLVAQALCPDPAALHDYLTRRLGALDAIRTLETAPVLRTVKAAGPLAGPAASLPRGASPGRRPAR</sequence>
<feature type="region of interest" description="Disordered" evidence="4">
    <location>
        <begin position="153"/>
        <end position="173"/>
    </location>
</feature>